<evidence type="ECO:0000256" key="9">
    <source>
        <dbReference type="SAM" id="Phobius"/>
    </source>
</evidence>
<dbReference type="OrthoDB" id="1929172at2759"/>
<dbReference type="EMBL" id="MCGO01000002">
    <property type="protein sequence ID" value="ORY53194.1"/>
    <property type="molecule type" value="Genomic_DNA"/>
</dbReference>
<dbReference type="Proteomes" id="UP000193642">
    <property type="component" value="Unassembled WGS sequence"/>
</dbReference>
<evidence type="ECO:0000313" key="12">
    <source>
        <dbReference type="EMBL" id="ORY53194.1"/>
    </source>
</evidence>
<evidence type="ECO:0000313" key="13">
    <source>
        <dbReference type="Proteomes" id="UP000193642"/>
    </source>
</evidence>
<accession>A0A1Y2D235</accession>
<comment type="caution">
    <text evidence="12">The sequence shown here is derived from an EMBL/GenBank/DDBJ whole genome shotgun (WGS) entry which is preliminary data.</text>
</comment>
<dbReference type="InterPro" id="IPR036598">
    <property type="entry name" value="GOLD_dom_sf"/>
</dbReference>
<comment type="similarity">
    <text evidence="2 8">Belongs to the EMP24/GP25L family.</text>
</comment>
<proteinExistence type="inferred from homology"/>
<feature type="chain" id="PRO_5012282359" description="GOLD domain-containing protein" evidence="10">
    <location>
        <begin position="23"/>
        <end position="222"/>
    </location>
</feature>
<gene>
    <name evidence="12" type="ORF">BCR33DRAFT_190249</name>
</gene>
<evidence type="ECO:0000256" key="7">
    <source>
        <dbReference type="ARBA" id="ARBA00037847"/>
    </source>
</evidence>
<feature type="transmembrane region" description="Helical" evidence="9">
    <location>
        <begin position="191"/>
        <end position="216"/>
    </location>
</feature>
<evidence type="ECO:0000256" key="5">
    <source>
        <dbReference type="ARBA" id="ARBA00022989"/>
    </source>
</evidence>
<evidence type="ECO:0000256" key="3">
    <source>
        <dbReference type="ARBA" id="ARBA00022692"/>
    </source>
</evidence>
<evidence type="ECO:0000256" key="2">
    <source>
        <dbReference type="ARBA" id="ARBA00007104"/>
    </source>
</evidence>
<dbReference type="InterPro" id="IPR009038">
    <property type="entry name" value="GOLD_dom"/>
</dbReference>
<protein>
    <recommendedName>
        <fullName evidence="11">GOLD domain-containing protein</fullName>
    </recommendedName>
</protein>
<dbReference type="PROSITE" id="PS50866">
    <property type="entry name" value="GOLD"/>
    <property type="match status" value="1"/>
</dbReference>
<evidence type="ECO:0000256" key="4">
    <source>
        <dbReference type="ARBA" id="ARBA00022729"/>
    </source>
</evidence>
<evidence type="ECO:0000256" key="1">
    <source>
        <dbReference type="ARBA" id="ARBA00004479"/>
    </source>
</evidence>
<keyword evidence="6 9" id="KW-0472">Membrane</keyword>
<dbReference type="STRING" id="329046.A0A1Y2D235"/>
<dbReference type="SUPFAM" id="SSF101576">
    <property type="entry name" value="Supernatant protein factor (SPF), C-terminal domain"/>
    <property type="match status" value="1"/>
</dbReference>
<feature type="signal peptide" evidence="10">
    <location>
        <begin position="1"/>
        <end position="22"/>
    </location>
</feature>
<sequence length="222" mass="25299">MIFLPINMIFFQLLLLITSVNAVTLTYRMLAHEKPCFYATAERAGEKINVYFAVQSGGNYDVDFDLSAPDGTVIVSSTSENSVDKIVAAKIPGDYKFCFYNAVATFESKVVDFDITSESDAAKSRIDANPEFFTKTNPDEVKTLIEKVKPIESSVDNMRSTFDGITKDLRYFRTRENRNFATVKSTESRIFWFNIIQNCLILIVTYVQILVVQTLFSKRKMY</sequence>
<evidence type="ECO:0000256" key="6">
    <source>
        <dbReference type="ARBA" id="ARBA00023136"/>
    </source>
</evidence>
<keyword evidence="5 9" id="KW-1133">Transmembrane helix</keyword>
<dbReference type="AlphaFoldDB" id="A0A1Y2D235"/>
<dbReference type="PANTHER" id="PTHR22811">
    <property type="entry name" value="TRANSMEMBRANE EMP24 DOMAIN-CONTAINING PROTEIN"/>
    <property type="match status" value="1"/>
</dbReference>
<feature type="domain" description="GOLD" evidence="11">
    <location>
        <begin position="34"/>
        <end position="117"/>
    </location>
</feature>
<evidence type="ECO:0000259" key="11">
    <source>
        <dbReference type="PROSITE" id="PS50866"/>
    </source>
</evidence>
<reference evidence="12 13" key="1">
    <citation type="submission" date="2016-07" db="EMBL/GenBank/DDBJ databases">
        <title>Pervasive Adenine N6-methylation of Active Genes in Fungi.</title>
        <authorList>
            <consortium name="DOE Joint Genome Institute"/>
            <person name="Mondo S.J."/>
            <person name="Dannebaum R.O."/>
            <person name="Kuo R.C."/>
            <person name="Labutti K."/>
            <person name="Haridas S."/>
            <person name="Kuo A."/>
            <person name="Salamov A."/>
            <person name="Ahrendt S.R."/>
            <person name="Lipzen A."/>
            <person name="Sullivan W."/>
            <person name="Andreopoulos W.B."/>
            <person name="Clum A."/>
            <person name="Lindquist E."/>
            <person name="Daum C."/>
            <person name="Ramamoorthy G.K."/>
            <person name="Gryganskyi A."/>
            <person name="Culley D."/>
            <person name="Magnuson J.K."/>
            <person name="James T.Y."/>
            <person name="O'Malley M.A."/>
            <person name="Stajich J.E."/>
            <person name="Spatafora J.W."/>
            <person name="Visel A."/>
            <person name="Grigoriev I.V."/>
        </authorList>
    </citation>
    <scope>NUCLEOTIDE SEQUENCE [LARGE SCALE GENOMIC DNA]</scope>
    <source>
        <strain evidence="12 13">JEL800</strain>
    </source>
</reference>
<dbReference type="GO" id="GO:0012505">
    <property type="term" value="C:endomembrane system"/>
    <property type="evidence" value="ECO:0007669"/>
    <property type="project" value="UniProtKB-SubCell"/>
</dbReference>
<comment type="subcellular location">
    <subcellularLocation>
        <location evidence="7">Endomembrane system</location>
        <topology evidence="7">Single-pass membrane protein</topology>
    </subcellularLocation>
    <subcellularLocation>
        <location evidence="1 8">Membrane</location>
        <topology evidence="1 8">Single-pass type I membrane protein</topology>
    </subcellularLocation>
</comment>
<dbReference type="GO" id="GO:0016020">
    <property type="term" value="C:membrane"/>
    <property type="evidence" value="ECO:0007669"/>
    <property type="project" value="UniProtKB-SubCell"/>
</dbReference>
<dbReference type="SMART" id="SM01190">
    <property type="entry name" value="EMP24_GP25L"/>
    <property type="match status" value="1"/>
</dbReference>
<evidence type="ECO:0000256" key="8">
    <source>
        <dbReference type="RuleBase" id="RU003827"/>
    </source>
</evidence>
<keyword evidence="4 10" id="KW-0732">Signal</keyword>
<keyword evidence="13" id="KW-1185">Reference proteome</keyword>
<organism evidence="12 13">
    <name type="scientific">Rhizoclosmatium globosum</name>
    <dbReference type="NCBI Taxonomy" id="329046"/>
    <lineage>
        <taxon>Eukaryota</taxon>
        <taxon>Fungi</taxon>
        <taxon>Fungi incertae sedis</taxon>
        <taxon>Chytridiomycota</taxon>
        <taxon>Chytridiomycota incertae sedis</taxon>
        <taxon>Chytridiomycetes</taxon>
        <taxon>Chytridiales</taxon>
        <taxon>Chytriomycetaceae</taxon>
        <taxon>Rhizoclosmatium</taxon>
    </lineage>
</organism>
<dbReference type="InterPro" id="IPR015720">
    <property type="entry name" value="Emp24-like"/>
</dbReference>
<dbReference type="Pfam" id="PF01105">
    <property type="entry name" value="EMP24_GP25L"/>
    <property type="match status" value="1"/>
</dbReference>
<name>A0A1Y2D235_9FUNG</name>
<keyword evidence="3 8" id="KW-0812">Transmembrane</keyword>
<evidence type="ECO:0000256" key="10">
    <source>
        <dbReference type="SAM" id="SignalP"/>
    </source>
</evidence>